<sequence>MNSAAGNGHLDVVKWLHANRTEGCTTRAMDRAAGNGHLEMVEWLHRNRSEGCTTNAMDLAAANGYLKVVKWLYVNRSEGCTVKAFEKAMQNSHLRVAWWLHARYPKWNPSIDTLQIKPPDQFDILLFLDEHFPNIYDTQDYDQPVLAVVTEPDDRHAMTWMREKHNIIIEDHDP</sequence>
<organism evidence="1 2">
    <name type="scientific">Phytophthora nicotianae</name>
    <name type="common">Potato buckeye rot agent</name>
    <name type="synonym">Phytophthora parasitica</name>
    <dbReference type="NCBI Taxonomy" id="4792"/>
    <lineage>
        <taxon>Eukaryota</taxon>
        <taxon>Sar</taxon>
        <taxon>Stramenopiles</taxon>
        <taxon>Oomycota</taxon>
        <taxon>Peronosporomycetes</taxon>
        <taxon>Peronosporales</taxon>
        <taxon>Peronosporaceae</taxon>
        <taxon>Phytophthora</taxon>
    </lineage>
</organism>
<comment type="caution">
    <text evidence="1">The sequence shown here is derived from an EMBL/GenBank/DDBJ whole genome shotgun (WGS) entry which is preliminary data.</text>
</comment>
<dbReference type="Gene3D" id="1.25.40.20">
    <property type="entry name" value="Ankyrin repeat-containing domain"/>
    <property type="match status" value="1"/>
</dbReference>
<proteinExistence type="predicted"/>
<dbReference type="SUPFAM" id="SSF48403">
    <property type="entry name" value="Ankyrin repeat"/>
    <property type="match status" value="1"/>
</dbReference>
<dbReference type="InterPro" id="IPR002110">
    <property type="entry name" value="Ankyrin_rpt"/>
</dbReference>
<dbReference type="EMBL" id="LNFP01000962">
    <property type="protein sequence ID" value="KUF88463.1"/>
    <property type="molecule type" value="Genomic_DNA"/>
</dbReference>
<dbReference type="Pfam" id="PF13637">
    <property type="entry name" value="Ank_4"/>
    <property type="match status" value="1"/>
</dbReference>
<name>A0A0W8CWK5_PHYNI</name>
<reference evidence="1 2" key="1">
    <citation type="submission" date="2015-11" db="EMBL/GenBank/DDBJ databases">
        <title>Genomes and virulence difference between two physiological races of Phytophthora nicotianae.</title>
        <authorList>
            <person name="Liu H."/>
            <person name="Ma X."/>
            <person name="Yu H."/>
            <person name="Fang D."/>
            <person name="Li Y."/>
            <person name="Wang X."/>
            <person name="Wang W."/>
            <person name="Dong Y."/>
            <person name="Xiao B."/>
        </authorList>
    </citation>
    <scope>NUCLEOTIDE SEQUENCE [LARGE SCALE GENOMIC DNA]</scope>
    <source>
        <strain evidence="2">race 1</strain>
    </source>
</reference>
<gene>
    <name evidence="1" type="ORF">AM588_10003292</name>
</gene>
<dbReference type="AlphaFoldDB" id="A0A0W8CWK5"/>
<dbReference type="InterPro" id="IPR052050">
    <property type="entry name" value="SecEffector_AnkRepeat"/>
</dbReference>
<dbReference type="PANTHER" id="PTHR46586:SF3">
    <property type="entry name" value="ANKYRIN REPEAT-CONTAINING PROTEIN"/>
    <property type="match status" value="1"/>
</dbReference>
<dbReference type="PANTHER" id="PTHR46586">
    <property type="entry name" value="ANKYRIN REPEAT-CONTAINING PROTEIN"/>
    <property type="match status" value="1"/>
</dbReference>
<evidence type="ECO:0000313" key="1">
    <source>
        <dbReference type="EMBL" id="KUF88463.1"/>
    </source>
</evidence>
<accession>A0A0W8CWK5</accession>
<dbReference type="InterPro" id="IPR036770">
    <property type="entry name" value="Ankyrin_rpt-contain_sf"/>
</dbReference>
<dbReference type="Proteomes" id="UP000054636">
    <property type="component" value="Unassembled WGS sequence"/>
</dbReference>
<evidence type="ECO:0000313" key="2">
    <source>
        <dbReference type="Proteomes" id="UP000054636"/>
    </source>
</evidence>
<protein>
    <submittedName>
        <fullName evidence="1">1-aminocyclopropane-1-carboxylate oxidase</fullName>
    </submittedName>
</protein>